<evidence type="ECO:0000313" key="2">
    <source>
        <dbReference type="Proteomes" id="UP000191933"/>
    </source>
</evidence>
<dbReference type="EMBL" id="FBVY01000036">
    <property type="protein sequence ID" value="CUW99436.1"/>
    <property type="molecule type" value="Genomic_DNA"/>
</dbReference>
<sequence length="29" mass="3254">MDALNQKHIPVNDTVDAVVADFRDGRIDQ</sequence>
<dbReference type="AlphaFoldDB" id="A0A9W5F6K9"/>
<proteinExistence type="predicted"/>
<protein>
    <submittedName>
        <fullName evidence="1">Uncharacterized protein</fullName>
    </submittedName>
</protein>
<comment type="caution">
    <text evidence="1">The sequence shown here is derived from an EMBL/GenBank/DDBJ whole genome shotgun (WGS) entry which is preliminary data.</text>
</comment>
<gene>
    <name evidence="1" type="ORF">AGR2A_Lc70113</name>
</gene>
<evidence type="ECO:0000313" key="1">
    <source>
        <dbReference type="EMBL" id="CUW99436.1"/>
    </source>
</evidence>
<keyword evidence="2" id="KW-1185">Reference proteome</keyword>
<reference evidence="1 2" key="1">
    <citation type="submission" date="2016-01" db="EMBL/GenBank/DDBJ databases">
        <authorList>
            <person name="Regsiter A."/>
            <person name="william w."/>
        </authorList>
    </citation>
    <scope>NUCLEOTIDE SEQUENCE [LARGE SCALE GENOMIC DNA]</scope>
    <source>
        <strain evidence="1 2">CFBP 5494</strain>
    </source>
</reference>
<name>A0A9W5F6K9_9HYPH</name>
<accession>A0A9W5F6K9</accession>
<organism evidence="1 2">
    <name type="scientific">Agrobacterium genomosp. 2 str. CFBP 5494</name>
    <dbReference type="NCBI Taxonomy" id="1183436"/>
    <lineage>
        <taxon>Bacteria</taxon>
        <taxon>Pseudomonadati</taxon>
        <taxon>Pseudomonadota</taxon>
        <taxon>Alphaproteobacteria</taxon>
        <taxon>Hyphomicrobiales</taxon>
        <taxon>Rhizobiaceae</taxon>
        <taxon>Rhizobium/Agrobacterium group</taxon>
        <taxon>Agrobacterium</taxon>
        <taxon>Agrobacterium tumefaciens complex</taxon>
    </lineage>
</organism>
<dbReference type="Proteomes" id="UP000191933">
    <property type="component" value="Unassembled WGS sequence"/>
</dbReference>